<name>A0ABX7PW65_9BACT</name>
<dbReference type="SUPFAM" id="SSF53756">
    <property type="entry name" value="UDP-Glycosyltransferase/glycogen phosphorylase"/>
    <property type="match status" value="1"/>
</dbReference>
<dbReference type="InterPro" id="IPR001296">
    <property type="entry name" value="Glyco_trans_1"/>
</dbReference>
<proteinExistence type="predicted"/>
<evidence type="ECO:0000259" key="1">
    <source>
        <dbReference type="Pfam" id="PF00534"/>
    </source>
</evidence>
<protein>
    <submittedName>
        <fullName evidence="2">Glycosyltransferase</fullName>
    </submittedName>
</protein>
<evidence type="ECO:0000313" key="2">
    <source>
        <dbReference type="EMBL" id="QSR86968.1"/>
    </source>
</evidence>
<dbReference type="EMBL" id="CP065956">
    <property type="protein sequence ID" value="QSR86968.1"/>
    <property type="molecule type" value="Genomic_DNA"/>
</dbReference>
<keyword evidence="3" id="KW-1185">Reference proteome</keyword>
<dbReference type="RefSeq" id="WP_206847420.1">
    <property type="nucleotide sequence ID" value="NZ_CP065956.1"/>
</dbReference>
<gene>
    <name evidence="2" type="ORF">EM20IM_00925</name>
</gene>
<accession>A0ABX7PW65</accession>
<feature type="domain" description="Glycosyl transferase family 1" evidence="1">
    <location>
        <begin position="229"/>
        <end position="387"/>
    </location>
</feature>
<reference evidence="2 3" key="1">
    <citation type="submission" date="2020-12" db="EMBL/GenBank/DDBJ databases">
        <authorList>
            <person name="Awala S.I."/>
            <person name="Gwak J.-H."/>
            <person name="Kim S.-J."/>
            <person name="Rhee S.-K."/>
        </authorList>
    </citation>
    <scope>NUCLEOTIDE SEQUENCE [LARGE SCALE GENOMIC DNA]</scope>
    <source>
        <strain evidence="2 3">IT5</strain>
    </source>
</reference>
<organism evidence="2 3">
    <name type="scientific">Candidatus Methylacidiphilum infernorum</name>
    <dbReference type="NCBI Taxonomy" id="511746"/>
    <lineage>
        <taxon>Bacteria</taxon>
        <taxon>Pseudomonadati</taxon>
        <taxon>Verrucomicrobiota</taxon>
        <taxon>Methylacidiphilae</taxon>
        <taxon>Methylacidiphilales</taxon>
        <taxon>Methylacidiphilaceae</taxon>
        <taxon>Methylacidiphilum (ex Ratnadevi et al. 2023)</taxon>
    </lineage>
</organism>
<dbReference type="Proteomes" id="UP000663088">
    <property type="component" value="Chromosome"/>
</dbReference>
<dbReference type="Gene3D" id="3.40.50.2000">
    <property type="entry name" value="Glycogen Phosphorylase B"/>
    <property type="match status" value="1"/>
</dbReference>
<evidence type="ECO:0000313" key="3">
    <source>
        <dbReference type="Proteomes" id="UP000663088"/>
    </source>
</evidence>
<sequence length="416" mass="48510">MKIAWFSPLPPKKSGIADFSSNVIPYLKKVSELSLFVEDYCPQYSFTKGCLVIPYVERDKIDWKVMEKLEDYDLVFFNMSNDFRFHSYAYELLLRFPGIVILHDYVLQFFYAGYYLIIKRNFSGYVEKFKELYSLDLVNAQSLKEGPSAVLNFLKKIYEDQSILQYPMNEEIISKSSCVITHSFFALEKIKKYNLSKPAFKLNLPFTLSEENIASLSQKNVLLSPHRGKEKLVAATFGYVLPNKAYESIFKVLQNSSFLQQNMEYWIIGGTFFWYNIHSLVKKYQLKNIVKVFDYQQPAQVIELLSQADICIALRAPTMGETSSSLLNMMLMAKPVVVLNSGWYKELPDDCVLKIDPCCVEKQLEEILLEAFEERQKLREIGIRAKEYILMYHTPYQYVENLIDCSQKLNIRSETK</sequence>
<dbReference type="Pfam" id="PF00534">
    <property type="entry name" value="Glycos_transf_1"/>
    <property type="match status" value="1"/>
</dbReference>